<evidence type="ECO:0000313" key="2">
    <source>
        <dbReference type="Proteomes" id="UP001055072"/>
    </source>
</evidence>
<dbReference type="EMBL" id="MU275106">
    <property type="protein sequence ID" value="KAI0082912.1"/>
    <property type="molecule type" value="Genomic_DNA"/>
</dbReference>
<keyword evidence="2" id="KW-1185">Reference proteome</keyword>
<comment type="caution">
    <text evidence="1">The sequence shown here is derived from an EMBL/GenBank/DDBJ whole genome shotgun (WGS) entry which is preliminary data.</text>
</comment>
<proteinExistence type="predicted"/>
<feature type="non-terminal residue" evidence="1">
    <location>
        <position position="331"/>
    </location>
</feature>
<evidence type="ECO:0000313" key="1">
    <source>
        <dbReference type="EMBL" id="KAI0082912.1"/>
    </source>
</evidence>
<dbReference type="Proteomes" id="UP001055072">
    <property type="component" value="Unassembled WGS sequence"/>
</dbReference>
<reference evidence="1" key="1">
    <citation type="journal article" date="2021" name="Environ. Microbiol.">
        <title>Gene family expansions and transcriptome signatures uncover fungal adaptations to wood decay.</title>
        <authorList>
            <person name="Hage H."/>
            <person name="Miyauchi S."/>
            <person name="Viragh M."/>
            <person name="Drula E."/>
            <person name="Min B."/>
            <person name="Chaduli D."/>
            <person name="Navarro D."/>
            <person name="Favel A."/>
            <person name="Norest M."/>
            <person name="Lesage-Meessen L."/>
            <person name="Balint B."/>
            <person name="Merenyi Z."/>
            <person name="de Eugenio L."/>
            <person name="Morin E."/>
            <person name="Martinez A.T."/>
            <person name="Baldrian P."/>
            <person name="Stursova M."/>
            <person name="Martinez M.J."/>
            <person name="Novotny C."/>
            <person name="Magnuson J.K."/>
            <person name="Spatafora J.W."/>
            <person name="Maurice S."/>
            <person name="Pangilinan J."/>
            <person name="Andreopoulos W."/>
            <person name="LaButti K."/>
            <person name="Hundley H."/>
            <person name="Na H."/>
            <person name="Kuo A."/>
            <person name="Barry K."/>
            <person name="Lipzen A."/>
            <person name="Henrissat B."/>
            <person name="Riley R."/>
            <person name="Ahrendt S."/>
            <person name="Nagy L.G."/>
            <person name="Grigoriev I.V."/>
            <person name="Martin F."/>
            <person name="Rosso M.N."/>
        </authorList>
    </citation>
    <scope>NUCLEOTIDE SEQUENCE</scope>
    <source>
        <strain evidence="1">CBS 384.51</strain>
    </source>
</reference>
<gene>
    <name evidence="1" type="ORF">BDY19DRAFT_981714</name>
</gene>
<accession>A0ACB8TLR1</accession>
<protein>
    <submittedName>
        <fullName evidence="1">Uncharacterized protein</fullName>
    </submittedName>
</protein>
<name>A0ACB8TLR1_9APHY</name>
<organism evidence="1 2">
    <name type="scientific">Irpex rosettiformis</name>
    <dbReference type="NCBI Taxonomy" id="378272"/>
    <lineage>
        <taxon>Eukaryota</taxon>
        <taxon>Fungi</taxon>
        <taxon>Dikarya</taxon>
        <taxon>Basidiomycota</taxon>
        <taxon>Agaricomycotina</taxon>
        <taxon>Agaricomycetes</taxon>
        <taxon>Polyporales</taxon>
        <taxon>Irpicaceae</taxon>
        <taxon>Irpex</taxon>
    </lineage>
</organism>
<sequence>MSIPTAPLANLSGFILSLVQTLVYGTFIVLFIITTHVFLKRGTKKPSSIITFSVVVIAFVLSTGSWFVETIALIVNIVVEPSNSLLLVFDALRFNFHALVLLNFLFADGVVVWRTRALCGNDMSQPVLAIPVALLVVTSLTVFVILGLRIYGTILPTHDLPRSGPLRMAINVLQVSNQLFSFLTNVSATSLVARWVWHYRKFIRNNAQRDSSHRQLENTLTLLIESGAIYCVSSILLVLSSVIRTPLNCTLGDIYLPIHAQLAGMYPALIMVLTHRRSGTPPSRVITDCKPRSISQNDIACRTRDSYDSIDVAISPIRFQNMSESGCSRIS</sequence>